<dbReference type="Ensembl" id="ENSCCRT00000099613.2">
    <property type="protein sequence ID" value="ENSCCRP00000091764.2"/>
    <property type="gene ID" value="ENSCCRG00000049665.2"/>
</dbReference>
<accession>A0A8C1I281</accession>
<feature type="compositionally biased region" description="Basic and acidic residues" evidence="4">
    <location>
        <begin position="702"/>
        <end position="715"/>
    </location>
</feature>
<evidence type="ECO:0000256" key="3">
    <source>
        <dbReference type="ARBA" id="ARBA00023136"/>
    </source>
</evidence>
<comment type="subcellular location">
    <subcellularLocation>
        <location evidence="1">Membrane</location>
    </subcellularLocation>
</comment>
<reference evidence="8" key="2">
    <citation type="submission" date="2025-09" db="UniProtKB">
        <authorList>
            <consortium name="Ensembl"/>
        </authorList>
    </citation>
    <scope>IDENTIFICATION</scope>
</reference>
<evidence type="ECO:0000256" key="4">
    <source>
        <dbReference type="SAM" id="MobiDB-lite"/>
    </source>
</evidence>
<feature type="region of interest" description="Disordered" evidence="4">
    <location>
        <begin position="702"/>
        <end position="738"/>
    </location>
</feature>
<feature type="compositionally biased region" description="Polar residues" evidence="4">
    <location>
        <begin position="717"/>
        <end position="738"/>
    </location>
</feature>
<feature type="domain" description="Ig-like" evidence="7">
    <location>
        <begin position="63"/>
        <end position="116"/>
    </location>
</feature>
<name>A0A8C1I281_CYPCA</name>
<keyword evidence="6" id="KW-0732">Signal</keyword>
<keyword evidence="5" id="KW-1133">Transmembrane helix</keyword>
<dbReference type="PANTHER" id="PTHR11860">
    <property type="entry name" value="POLYMERIC-IMMUNOGLOBULIN RECEPTOR"/>
    <property type="match status" value="1"/>
</dbReference>
<feature type="domain" description="Ig-like" evidence="7">
    <location>
        <begin position="146"/>
        <end position="238"/>
    </location>
</feature>
<dbReference type="GO" id="GO:0005886">
    <property type="term" value="C:plasma membrane"/>
    <property type="evidence" value="ECO:0007669"/>
    <property type="project" value="TreeGrafter"/>
</dbReference>
<proteinExistence type="predicted"/>
<evidence type="ECO:0000313" key="9">
    <source>
        <dbReference type="Proteomes" id="UP001108240"/>
    </source>
</evidence>
<dbReference type="PROSITE" id="PS50835">
    <property type="entry name" value="IG_LIKE"/>
    <property type="match status" value="2"/>
</dbReference>
<dbReference type="SMART" id="SM00409">
    <property type="entry name" value="IG"/>
    <property type="match status" value="6"/>
</dbReference>
<dbReference type="Proteomes" id="UP001108240">
    <property type="component" value="Unplaced"/>
</dbReference>
<dbReference type="PANTHER" id="PTHR11860:SF118">
    <property type="entry name" value="CMRF35-LIKE MOLECULE 3-RELATED"/>
    <property type="match status" value="1"/>
</dbReference>
<reference evidence="8" key="1">
    <citation type="submission" date="2025-08" db="UniProtKB">
        <authorList>
            <consortium name="Ensembl"/>
        </authorList>
    </citation>
    <scope>IDENTIFICATION</scope>
</reference>
<evidence type="ECO:0000313" key="8">
    <source>
        <dbReference type="Ensembl" id="ENSCCRP00000091764.2"/>
    </source>
</evidence>
<evidence type="ECO:0000256" key="1">
    <source>
        <dbReference type="ARBA" id="ARBA00004370"/>
    </source>
</evidence>
<evidence type="ECO:0000256" key="5">
    <source>
        <dbReference type="SAM" id="Phobius"/>
    </source>
</evidence>
<dbReference type="InterPro" id="IPR003599">
    <property type="entry name" value="Ig_sub"/>
</dbReference>
<feature type="chain" id="PRO_5039940955" description="Ig-like domain-containing protein" evidence="6">
    <location>
        <begin position="21"/>
        <end position="785"/>
    </location>
</feature>
<dbReference type="InterPro" id="IPR007110">
    <property type="entry name" value="Ig-like_dom"/>
</dbReference>
<dbReference type="SUPFAM" id="SSF48726">
    <property type="entry name" value="Immunoglobulin"/>
    <property type="match status" value="6"/>
</dbReference>
<dbReference type="Gene3D" id="2.60.40.10">
    <property type="entry name" value="Immunoglobulins"/>
    <property type="match status" value="6"/>
</dbReference>
<evidence type="ECO:0000259" key="7">
    <source>
        <dbReference type="PROSITE" id="PS50835"/>
    </source>
</evidence>
<keyword evidence="9" id="KW-1185">Reference proteome</keyword>
<keyword evidence="2 5" id="KW-0812">Transmembrane</keyword>
<evidence type="ECO:0000256" key="2">
    <source>
        <dbReference type="ARBA" id="ARBA00022692"/>
    </source>
</evidence>
<protein>
    <recommendedName>
        <fullName evidence="7">Ig-like domain-containing protein</fullName>
    </recommendedName>
</protein>
<dbReference type="InterPro" id="IPR036179">
    <property type="entry name" value="Ig-like_dom_sf"/>
</dbReference>
<dbReference type="AlphaFoldDB" id="A0A8C1I281"/>
<dbReference type="GO" id="GO:0004888">
    <property type="term" value="F:transmembrane signaling receptor activity"/>
    <property type="evidence" value="ECO:0007669"/>
    <property type="project" value="TreeGrafter"/>
</dbReference>
<dbReference type="GeneTree" id="ENSGT00950000182977"/>
<feature type="transmembrane region" description="Helical" evidence="5">
    <location>
        <begin position="669"/>
        <end position="691"/>
    </location>
</feature>
<sequence length="785" mass="88667">MRAITIIFITLCLISGQVLCFKVIGCSGGSVMFKCMYKSDEQHNSTPLNQRKSYDQFKGKYFCRNRNRDCKPGISTELQRRWVYNERFSLYDDENSRFFTVFIRNLSREDAGRYTCGNKQKCHDVELKVKNNSSSCGTSVIRSAYKGQTITFSCEYKHEFKTNTKVLYRVNGDPVLVLNSSQSSQSSEEKFILSDSQKDHFTVTIRNISAEERGVYLCGVERDGADKPPSETSNTHITFIKEIKLNVSSQITSVQVEAYISKSVFIKCKFPEEFKENKKFIQKDSSKEISVDEQNQWIPHDKVHMFDDTSAGVLKVFISDLTAADEATYRCGVNTADDHLFTEITLKISQGDHFRESSESVAVIGESVKLSCNSPEKQQLIKHICKENEKKICQSISSSEKQRFEFSDSTAGVYTASISNVSLRDAGVYWCGAETRHKNLTSVSLTNKHQLTLTMPPVIGREGDSVEIKCPYKEKLTEEVCLRSGKCLRKEVKYLCKGKCFTKDAQNIIRSDEDHDKNPKISVKDDTELSLFTVNMTELRAEDAGKYWCAMRDVFNLPLELMIIMKDAVIHEASVGGSASISCKHIRNQTQKFFCRGDQPNNCIRDGDRVSSNNRINGRFSLTEETSAGVFTVKISDLRAEDSGKYWCAEESSGSFIFTEVQLHLTRGFPVTAVVSVGLILLAVCLVLVLFKIKQSSKHDIISSDRRETGDHETAQEEIQVSDPESTNLYSTVQSPTNPSDGLLYAAVSFQKHEESRSDATVRFRKEETHCDYASVSHSITPKNY</sequence>
<evidence type="ECO:0000256" key="6">
    <source>
        <dbReference type="SAM" id="SignalP"/>
    </source>
</evidence>
<dbReference type="InterPro" id="IPR013783">
    <property type="entry name" value="Ig-like_fold"/>
</dbReference>
<dbReference type="Pfam" id="PF07686">
    <property type="entry name" value="V-set"/>
    <property type="match status" value="3"/>
</dbReference>
<feature type="signal peptide" evidence="6">
    <location>
        <begin position="1"/>
        <end position="20"/>
    </location>
</feature>
<organism evidence="8 9">
    <name type="scientific">Cyprinus carpio carpio</name>
    <dbReference type="NCBI Taxonomy" id="630221"/>
    <lineage>
        <taxon>Eukaryota</taxon>
        <taxon>Metazoa</taxon>
        <taxon>Chordata</taxon>
        <taxon>Craniata</taxon>
        <taxon>Vertebrata</taxon>
        <taxon>Euteleostomi</taxon>
        <taxon>Actinopterygii</taxon>
        <taxon>Neopterygii</taxon>
        <taxon>Teleostei</taxon>
        <taxon>Ostariophysi</taxon>
        <taxon>Cypriniformes</taxon>
        <taxon>Cyprinidae</taxon>
        <taxon>Cyprininae</taxon>
        <taxon>Cyprinus</taxon>
    </lineage>
</organism>
<dbReference type="InterPro" id="IPR013106">
    <property type="entry name" value="Ig_V-set"/>
</dbReference>
<keyword evidence="3 5" id="KW-0472">Membrane</keyword>
<dbReference type="InterPro" id="IPR050671">
    <property type="entry name" value="CD300_family_receptors"/>
</dbReference>